<organism evidence="2 3">
    <name type="scientific">Luteolibacter luteus</name>
    <dbReference type="NCBI Taxonomy" id="2728835"/>
    <lineage>
        <taxon>Bacteria</taxon>
        <taxon>Pseudomonadati</taxon>
        <taxon>Verrucomicrobiota</taxon>
        <taxon>Verrucomicrobiia</taxon>
        <taxon>Verrucomicrobiales</taxon>
        <taxon>Verrucomicrobiaceae</taxon>
        <taxon>Luteolibacter</taxon>
    </lineage>
</organism>
<dbReference type="SUPFAM" id="SSF143422">
    <property type="entry name" value="Transposase IS200-like"/>
    <property type="match status" value="1"/>
</dbReference>
<dbReference type="KEGG" id="luo:HHL09_00050"/>
<dbReference type="EMBL" id="CP051774">
    <property type="protein sequence ID" value="QJE94239.1"/>
    <property type="molecule type" value="Genomic_DNA"/>
</dbReference>
<dbReference type="PANTHER" id="PTHR36966:SF1">
    <property type="entry name" value="REP-ASSOCIATED TYROSINE TRANSPOSASE"/>
    <property type="match status" value="1"/>
</dbReference>
<dbReference type="GO" id="GO:0004803">
    <property type="term" value="F:transposase activity"/>
    <property type="evidence" value="ECO:0007669"/>
    <property type="project" value="InterPro"/>
</dbReference>
<sequence>MDRRPLHKGWHSRGYLPHLDAPGELQALTFRLADSLPRKVIECWKRELQGTKGGDLQLRRQIAVYEDAGHGSCLLGSDDHAATVQEALLHGDGNHYRLLEWCIMPNHVHVLIACLPGASLGDIVRRWKTYTAHAIHRKRGSAGNVWAEDYHDRYIRDLDHFHDARAYIRNNPVRAKLCASPAEWRWGSAAYRERVD</sequence>
<dbReference type="PANTHER" id="PTHR36966">
    <property type="entry name" value="REP-ASSOCIATED TYROSINE TRANSPOSASE"/>
    <property type="match status" value="1"/>
</dbReference>
<dbReference type="SMART" id="SM01321">
    <property type="entry name" value="Y1_Tnp"/>
    <property type="match status" value="1"/>
</dbReference>
<dbReference type="AlphaFoldDB" id="A0A858RCW8"/>
<protein>
    <submittedName>
        <fullName evidence="2">Transposase</fullName>
    </submittedName>
</protein>
<dbReference type="InterPro" id="IPR002686">
    <property type="entry name" value="Transposase_17"/>
</dbReference>
<proteinExistence type="predicted"/>
<evidence type="ECO:0000313" key="2">
    <source>
        <dbReference type="EMBL" id="QJE94239.1"/>
    </source>
</evidence>
<accession>A0A858RCW8</accession>
<dbReference type="InterPro" id="IPR052715">
    <property type="entry name" value="RAYT_transposase"/>
</dbReference>
<feature type="domain" description="Transposase IS200-like" evidence="1">
    <location>
        <begin position="67"/>
        <end position="171"/>
    </location>
</feature>
<dbReference type="Pfam" id="PF01797">
    <property type="entry name" value="Y1_Tnp"/>
    <property type="match status" value="1"/>
</dbReference>
<keyword evidence="3" id="KW-1185">Reference proteome</keyword>
<dbReference type="GO" id="GO:0006313">
    <property type="term" value="P:DNA transposition"/>
    <property type="evidence" value="ECO:0007669"/>
    <property type="project" value="InterPro"/>
</dbReference>
<dbReference type="InterPro" id="IPR036515">
    <property type="entry name" value="Transposase_17_sf"/>
</dbReference>
<gene>
    <name evidence="2" type="ORF">HHL09_00050</name>
</gene>
<name>A0A858RCW8_9BACT</name>
<dbReference type="Proteomes" id="UP000501812">
    <property type="component" value="Chromosome"/>
</dbReference>
<evidence type="ECO:0000259" key="1">
    <source>
        <dbReference type="SMART" id="SM01321"/>
    </source>
</evidence>
<evidence type="ECO:0000313" key="3">
    <source>
        <dbReference type="Proteomes" id="UP000501812"/>
    </source>
</evidence>
<reference evidence="2 3" key="1">
    <citation type="submission" date="2020-04" db="EMBL/GenBank/DDBJ databases">
        <title>Luteolibacter sp. G-1-1-1 isolated from soil.</title>
        <authorList>
            <person name="Dahal R.H."/>
        </authorList>
    </citation>
    <scope>NUCLEOTIDE SEQUENCE [LARGE SCALE GENOMIC DNA]</scope>
    <source>
        <strain evidence="2 3">G-1-1-1</strain>
    </source>
</reference>
<dbReference type="NCBIfam" id="NF047646">
    <property type="entry name" value="REP_Tyr_transpos"/>
    <property type="match status" value="1"/>
</dbReference>
<dbReference type="GO" id="GO:0043565">
    <property type="term" value="F:sequence-specific DNA binding"/>
    <property type="evidence" value="ECO:0007669"/>
    <property type="project" value="TreeGrafter"/>
</dbReference>
<dbReference type="RefSeq" id="WP_169452460.1">
    <property type="nucleotide sequence ID" value="NZ_CP051774.1"/>
</dbReference>
<dbReference type="Gene3D" id="3.30.70.1290">
    <property type="entry name" value="Transposase IS200-like"/>
    <property type="match status" value="1"/>
</dbReference>